<keyword evidence="6" id="KW-0862">Zinc</keyword>
<sequence>MWSKDEDPLANCSLITPQPCEEERNSKHIEKNATTYECVSCLDDVLFPPKKKLLPAELRKLNSIAILLCVLTLLVAMSLTGVSYATYTDSKSCSIFAFAFDALLQAVSSLMLIWRFSTFTTVSLEQKETITTLGVAFVNAVSAISIIVPTVGVVIRQEKATNARVSVIVAAVGMTLYAVLSVLKFKVSRKLGSSALMTDTIDSFGGALLGLSVLVSSLILLFTEKLWFLDAIVALGIAALMFLYAVVVIVKQVIMWRNTETEEL</sequence>
<keyword evidence="9" id="KW-0472">Membrane</keyword>
<keyword evidence="10" id="KW-0968">Cytoplasmic vesicle</keyword>
<evidence type="ECO:0000256" key="3">
    <source>
        <dbReference type="ARBA" id="ARBA00008731"/>
    </source>
</evidence>
<evidence type="ECO:0000256" key="6">
    <source>
        <dbReference type="ARBA" id="ARBA00022833"/>
    </source>
</evidence>
<evidence type="ECO:0000256" key="9">
    <source>
        <dbReference type="ARBA" id="ARBA00023136"/>
    </source>
</evidence>
<dbReference type="EMBL" id="CACRXK020003805">
    <property type="protein sequence ID" value="CAB4000312.1"/>
    <property type="molecule type" value="Genomic_DNA"/>
</dbReference>
<evidence type="ECO:0000256" key="4">
    <source>
        <dbReference type="ARBA" id="ARBA00022692"/>
    </source>
</evidence>
<comment type="similarity">
    <text evidence="3">Belongs to the TMEM163 family.</text>
</comment>
<dbReference type="SUPFAM" id="SSF161111">
    <property type="entry name" value="Cation efflux protein transmembrane domain-like"/>
    <property type="match status" value="1"/>
</dbReference>
<comment type="caution">
    <text evidence="11">The sequence shown here is derived from an EMBL/GenBank/DDBJ whole genome shotgun (WGS) entry which is preliminary data.</text>
</comment>
<keyword evidence="4 11" id="KW-0812">Transmembrane</keyword>
<keyword evidence="8" id="KW-0770">Synapse</keyword>
<evidence type="ECO:0000256" key="2">
    <source>
        <dbReference type="ARBA" id="ARBA00004644"/>
    </source>
</evidence>
<proteinExistence type="inferred from homology"/>
<organism evidence="11 12">
    <name type="scientific">Paramuricea clavata</name>
    <name type="common">Red gorgonian</name>
    <name type="synonym">Violescent sea-whip</name>
    <dbReference type="NCBI Taxonomy" id="317549"/>
    <lineage>
        <taxon>Eukaryota</taxon>
        <taxon>Metazoa</taxon>
        <taxon>Cnidaria</taxon>
        <taxon>Anthozoa</taxon>
        <taxon>Octocorallia</taxon>
        <taxon>Malacalcyonacea</taxon>
        <taxon>Plexauridae</taxon>
        <taxon>Paramuricea</taxon>
    </lineage>
</organism>
<name>A0A7D9E2V6_PARCT</name>
<keyword evidence="5" id="KW-0967">Endosome</keyword>
<evidence type="ECO:0000256" key="1">
    <source>
        <dbReference type="ARBA" id="ARBA00004146"/>
    </source>
</evidence>
<dbReference type="AlphaFoldDB" id="A0A7D9E2V6"/>
<dbReference type="InterPro" id="IPR027469">
    <property type="entry name" value="Cation_efflux_TMD_sf"/>
</dbReference>
<dbReference type="InterPro" id="IPR026765">
    <property type="entry name" value="Tmem163"/>
</dbReference>
<dbReference type="PANTHER" id="PTHR31937">
    <property type="entry name" value="TRANSMEMBRANE PROTEIN 163"/>
    <property type="match status" value="1"/>
</dbReference>
<protein>
    <submittedName>
        <fullName evidence="11">Transmembrane 163</fullName>
    </submittedName>
</protein>
<evidence type="ECO:0000313" key="11">
    <source>
        <dbReference type="EMBL" id="CAB4000312.1"/>
    </source>
</evidence>
<dbReference type="GO" id="GO:0030672">
    <property type="term" value="C:synaptic vesicle membrane"/>
    <property type="evidence" value="ECO:0007669"/>
    <property type="project" value="UniProtKB-SubCell"/>
</dbReference>
<accession>A0A7D9E2V6</accession>
<dbReference type="OrthoDB" id="5980560at2759"/>
<evidence type="ECO:0000256" key="7">
    <source>
        <dbReference type="ARBA" id="ARBA00022989"/>
    </source>
</evidence>
<evidence type="ECO:0000256" key="10">
    <source>
        <dbReference type="ARBA" id="ARBA00023329"/>
    </source>
</evidence>
<evidence type="ECO:0000313" key="12">
    <source>
        <dbReference type="Proteomes" id="UP001152795"/>
    </source>
</evidence>
<dbReference type="GO" id="GO:0008324">
    <property type="term" value="F:monoatomic cation transmembrane transporter activity"/>
    <property type="evidence" value="ECO:0007669"/>
    <property type="project" value="InterPro"/>
</dbReference>
<dbReference type="PANTHER" id="PTHR31937:SF2">
    <property type="entry name" value="TRANSMEMBRANE PROTEIN 163"/>
    <property type="match status" value="1"/>
</dbReference>
<reference evidence="11" key="1">
    <citation type="submission" date="2020-04" db="EMBL/GenBank/DDBJ databases">
        <authorList>
            <person name="Alioto T."/>
            <person name="Alioto T."/>
            <person name="Gomez Garrido J."/>
        </authorList>
    </citation>
    <scope>NUCLEOTIDE SEQUENCE</scope>
    <source>
        <strain evidence="11">A484AB</strain>
    </source>
</reference>
<dbReference type="Gene3D" id="1.20.1510.10">
    <property type="entry name" value="Cation efflux protein transmembrane domain"/>
    <property type="match status" value="1"/>
</dbReference>
<evidence type="ECO:0000256" key="8">
    <source>
        <dbReference type="ARBA" id="ARBA00023018"/>
    </source>
</evidence>
<keyword evidence="7" id="KW-1133">Transmembrane helix</keyword>
<gene>
    <name evidence="11" type="ORF">PACLA_8A019012</name>
</gene>
<evidence type="ECO:0000256" key="5">
    <source>
        <dbReference type="ARBA" id="ARBA00022753"/>
    </source>
</evidence>
<dbReference type="GO" id="GO:0031901">
    <property type="term" value="C:early endosome membrane"/>
    <property type="evidence" value="ECO:0007669"/>
    <property type="project" value="UniProtKB-SubCell"/>
</dbReference>
<comment type="subcellular location">
    <subcellularLocation>
        <location evidence="2">Cytoplasmic vesicle</location>
        <location evidence="2">Secretory vesicle</location>
        <location evidence="2">Synaptic vesicle membrane</location>
        <topology evidence="2">Multi-pass membrane protein</topology>
    </subcellularLocation>
    <subcellularLocation>
        <location evidence="1">Early endosome membrane</location>
    </subcellularLocation>
</comment>
<keyword evidence="12" id="KW-1185">Reference proteome</keyword>
<dbReference type="Proteomes" id="UP001152795">
    <property type="component" value="Unassembled WGS sequence"/>
</dbReference>